<dbReference type="Proteomes" id="UP000297225">
    <property type="component" value="Unassembled WGS sequence"/>
</dbReference>
<keyword evidence="3" id="KW-1134">Transmembrane beta strand</keyword>
<dbReference type="GO" id="GO:0015288">
    <property type="term" value="F:porin activity"/>
    <property type="evidence" value="ECO:0007669"/>
    <property type="project" value="UniProtKB-ARBA"/>
</dbReference>
<gene>
    <name evidence="11" type="ORF">E4P47_06865</name>
</gene>
<evidence type="ECO:0000256" key="9">
    <source>
        <dbReference type="ARBA" id="ARBA00023283"/>
    </source>
</evidence>
<dbReference type="InterPro" id="IPR050330">
    <property type="entry name" value="Bact_OuterMem_StrucFunc"/>
</dbReference>
<comment type="caution">
    <text evidence="11">The sequence shown here is derived from an EMBL/GenBank/DDBJ whole genome shotgun (WGS) entry which is preliminary data.</text>
</comment>
<evidence type="ECO:0000256" key="10">
    <source>
        <dbReference type="ARBA" id="ARBA00057459"/>
    </source>
</evidence>
<organism evidence="11 12">
    <name type="scientific">Porphyromonas levii</name>
    <dbReference type="NCBI Taxonomy" id="28114"/>
    <lineage>
        <taxon>Bacteria</taxon>
        <taxon>Pseudomonadati</taxon>
        <taxon>Bacteroidota</taxon>
        <taxon>Bacteroidia</taxon>
        <taxon>Bacteroidales</taxon>
        <taxon>Porphyromonadaceae</taxon>
        <taxon>Porphyromonas</taxon>
    </lineage>
</organism>
<reference evidence="11 12" key="1">
    <citation type="submission" date="2019-03" db="EMBL/GenBank/DDBJ databases">
        <title>Porphyromonas levii Isolated from the Uterus of Dairy Cows.</title>
        <authorList>
            <person name="Francis A.M."/>
        </authorList>
    </citation>
    <scope>NUCLEOTIDE SEQUENCE [LARGE SCALE GENOMIC DNA]</scope>
    <source>
        <strain evidence="11 12">AF5678</strain>
    </source>
</reference>
<keyword evidence="7" id="KW-1015">Disulfide bond</keyword>
<keyword evidence="9" id="KW-0873">Pyrrolidone carboxylic acid</keyword>
<keyword evidence="8" id="KW-0998">Cell outer membrane</keyword>
<sequence>MKTKFIALALAGVFALSASAQEVKTSSNFADQPAKNVAFLPNSGNWFITLQGGVDYAFGWGLFKSTPKTDAKFMDRMNYTAGLGIGKWHNPYFGTRLMIDWNWLTNPYQAPVNKKYPKHHALNPHFDFLFDVTNYFAPYKADRVFHFVPWIGVGYQAMMGSGKFDFKNIDNMVTANAGINLDFQIAPAVTFTIAPSVAAFPQNGNIAANAQLRAGLTFNINPGFEAVEPMDYALVNSLQSEINSLRSQNAELSKRPVRCPECPEVAAVATQVKSENVVFFRIGSAKVDRNQMINIFNTAEFVKANNAPVVVVGYADAQTGTSEFNMKLSEKRAREVARILTDEYGVSSDQITIDYKGDGVQPYAENAWNRVVIMTAEK</sequence>
<dbReference type="GO" id="GO:0030247">
    <property type="term" value="F:polysaccharide binding"/>
    <property type="evidence" value="ECO:0007669"/>
    <property type="project" value="UniProtKB-ARBA"/>
</dbReference>
<dbReference type="CDD" id="cd07185">
    <property type="entry name" value="OmpA_C-like"/>
    <property type="match status" value="1"/>
</dbReference>
<dbReference type="STRING" id="1122973.GCA_000379925_01116"/>
<dbReference type="RefSeq" id="WP_134849010.1">
    <property type="nucleotide sequence ID" value="NZ_CP197400.1"/>
</dbReference>
<evidence type="ECO:0000313" key="12">
    <source>
        <dbReference type="Proteomes" id="UP000297225"/>
    </source>
</evidence>
<keyword evidence="12" id="KW-1185">Reference proteome</keyword>
<dbReference type="PANTHER" id="PTHR30329">
    <property type="entry name" value="STATOR ELEMENT OF FLAGELLAR MOTOR COMPLEX"/>
    <property type="match status" value="1"/>
</dbReference>
<dbReference type="InterPro" id="IPR036737">
    <property type="entry name" value="OmpA-like_sf"/>
</dbReference>
<comment type="function">
    <text evidence="10">May have porin activity and function in peptidoglycan binding.</text>
</comment>
<comment type="subcellular location">
    <subcellularLocation>
        <location evidence="1">Cell outer membrane</location>
        <topology evidence="1">Multi-pass membrane protein</topology>
    </subcellularLocation>
</comment>
<evidence type="ECO:0000256" key="3">
    <source>
        <dbReference type="ARBA" id="ARBA00022452"/>
    </source>
</evidence>
<name>A0A4Y8WNY9_9PORP</name>
<evidence type="ECO:0000256" key="2">
    <source>
        <dbReference type="ARBA" id="ARBA00009961"/>
    </source>
</evidence>
<keyword evidence="6" id="KW-0472">Membrane</keyword>
<dbReference type="OrthoDB" id="1453138at2"/>
<keyword evidence="5" id="KW-0732">Signal</keyword>
<dbReference type="SUPFAM" id="SSF103088">
    <property type="entry name" value="OmpA-like"/>
    <property type="match status" value="1"/>
</dbReference>
<keyword evidence="4" id="KW-0812">Transmembrane</keyword>
<proteinExistence type="inferred from homology"/>
<evidence type="ECO:0000313" key="11">
    <source>
        <dbReference type="EMBL" id="TFH94581.1"/>
    </source>
</evidence>
<dbReference type="Gene3D" id="3.30.1330.60">
    <property type="entry name" value="OmpA-like domain"/>
    <property type="match status" value="1"/>
</dbReference>
<dbReference type="EMBL" id="SPNC01000105">
    <property type="protein sequence ID" value="TFH94581.1"/>
    <property type="molecule type" value="Genomic_DNA"/>
</dbReference>
<protein>
    <submittedName>
        <fullName evidence="11">OmpA family protein</fullName>
    </submittedName>
</protein>
<evidence type="ECO:0000256" key="7">
    <source>
        <dbReference type="ARBA" id="ARBA00023157"/>
    </source>
</evidence>
<dbReference type="AlphaFoldDB" id="A0A4Y8WNY9"/>
<evidence type="ECO:0000256" key="8">
    <source>
        <dbReference type="ARBA" id="ARBA00023237"/>
    </source>
</evidence>
<dbReference type="GO" id="GO:0009279">
    <property type="term" value="C:cell outer membrane"/>
    <property type="evidence" value="ECO:0007669"/>
    <property type="project" value="UniProtKB-SubCell"/>
</dbReference>
<comment type="similarity">
    <text evidence="2">Belongs to the outer membrane OOP (TC 1.B.6) superfamily.</text>
</comment>
<evidence type="ECO:0000256" key="4">
    <source>
        <dbReference type="ARBA" id="ARBA00022692"/>
    </source>
</evidence>
<evidence type="ECO:0000256" key="1">
    <source>
        <dbReference type="ARBA" id="ARBA00004571"/>
    </source>
</evidence>
<dbReference type="FunFam" id="3.30.1330.60:FF:000006">
    <property type="entry name" value="Outer membrane protein OmpA"/>
    <property type="match status" value="1"/>
</dbReference>
<dbReference type="Pfam" id="PF00691">
    <property type="entry name" value="OmpA"/>
    <property type="match status" value="1"/>
</dbReference>
<dbReference type="InterPro" id="IPR006665">
    <property type="entry name" value="OmpA-like"/>
</dbReference>
<evidence type="ECO:0000256" key="6">
    <source>
        <dbReference type="ARBA" id="ARBA00023136"/>
    </source>
</evidence>
<dbReference type="PANTHER" id="PTHR30329:SF21">
    <property type="entry name" value="LIPOPROTEIN YIAD-RELATED"/>
    <property type="match status" value="1"/>
</dbReference>
<accession>A0A4Y8WNY9</accession>
<evidence type="ECO:0000256" key="5">
    <source>
        <dbReference type="ARBA" id="ARBA00022729"/>
    </source>
</evidence>
<dbReference type="PROSITE" id="PS51123">
    <property type="entry name" value="OMPA_2"/>
    <property type="match status" value="1"/>
</dbReference>